<proteinExistence type="predicted"/>
<dbReference type="AlphaFoldDB" id="A0AAW1V014"/>
<sequence length="101" mass="11243">MKDRCKCEKPKGPKPNVVLTNIDNDMKREHIIEAIVNQNKNSTKADEEVVEEVYAYNVGWASVCSLISIEPTNSEQLGISLKLGGQKHGLCAMYRTGMAYV</sequence>
<evidence type="ECO:0000313" key="1">
    <source>
        <dbReference type="EMBL" id="KAK9886476.1"/>
    </source>
</evidence>
<name>A0AAW1V014_9CUCU</name>
<accession>A0AAW1V014</accession>
<keyword evidence="2" id="KW-1185">Reference proteome</keyword>
<organism evidence="1 2">
    <name type="scientific">Henosepilachna vigintioctopunctata</name>
    <dbReference type="NCBI Taxonomy" id="420089"/>
    <lineage>
        <taxon>Eukaryota</taxon>
        <taxon>Metazoa</taxon>
        <taxon>Ecdysozoa</taxon>
        <taxon>Arthropoda</taxon>
        <taxon>Hexapoda</taxon>
        <taxon>Insecta</taxon>
        <taxon>Pterygota</taxon>
        <taxon>Neoptera</taxon>
        <taxon>Endopterygota</taxon>
        <taxon>Coleoptera</taxon>
        <taxon>Polyphaga</taxon>
        <taxon>Cucujiformia</taxon>
        <taxon>Coccinelloidea</taxon>
        <taxon>Coccinellidae</taxon>
        <taxon>Epilachninae</taxon>
        <taxon>Epilachnini</taxon>
        <taxon>Henosepilachna</taxon>
    </lineage>
</organism>
<dbReference type="Proteomes" id="UP001431783">
    <property type="component" value="Unassembled WGS sequence"/>
</dbReference>
<reference evidence="1 2" key="1">
    <citation type="submission" date="2023-03" db="EMBL/GenBank/DDBJ databases">
        <title>Genome insight into feeding habits of ladybird beetles.</title>
        <authorList>
            <person name="Li H.-S."/>
            <person name="Huang Y.-H."/>
            <person name="Pang H."/>
        </authorList>
    </citation>
    <scope>NUCLEOTIDE SEQUENCE [LARGE SCALE GENOMIC DNA]</scope>
    <source>
        <strain evidence="1">SYSU_2023b</strain>
        <tissue evidence="1">Whole body</tissue>
    </source>
</reference>
<dbReference type="EMBL" id="JARQZJ010000100">
    <property type="protein sequence ID" value="KAK9886476.1"/>
    <property type="molecule type" value="Genomic_DNA"/>
</dbReference>
<comment type="caution">
    <text evidence="1">The sequence shown here is derived from an EMBL/GenBank/DDBJ whole genome shotgun (WGS) entry which is preliminary data.</text>
</comment>
<gene>
    <name evidence="1" type="ORF">WA026_016759</name>
</gene>
<protein>
    <submittedName>
        <fullName evidence="1">Uncharacterized protein</fullName>
    </submittedName>
</protein>
<evidence type="ECO:0000313" key="2">
    <source>
        <dbReference type="Proteomes" id="UP001431783"/>
    </source>
</evidence>